<evidence type="ECO:0000313" key="8">
    <source>
        <dbReference type="Proteomes" id="UP001497383"/>
    </source>
</evidence>
<dbReference type="Proteomes" id="UP001497383">
    <property type="component" value="Chromosome 5"/>
</dbReference>
<evidence type="ECO:0000256" key="2">
    <source>
        <dbReference type="ARBA" id="ARBA00022692"/>
    </source>
</evidence>
<proteinExistence type="predicted"/>
<evidence type="ECO:0000313" key="7">
    <source>
        <dbReference type="EMBL" id="CAK9439957.1"/>
    </source>
</evidence>
<name>A0ABP0ZNV8_9ASCO</name>
<gene>
    <name evidence="7" type="ORF">LODBEIA_P40570</name>
</gene>
<evidence type="ECO:0000256" key="4">
    <source>
        <dbReference type="ARBA" id="ARBA00023136"/>
    </source>
</evidence>
<dbReference type="InterPro" id="IPR007074">
    <property type="entry name" value="LicD/FKTN/FKRP_NTP_transf"/>
</dbReference>
<keyword evidence="2 5" id="KW-0812">Transmembrane</keyword>
<dbReference type="Pfam" id="PF04991">
    <property type="entry name" value="LicD"/>
    <property type="match status" value="1"/>
</dbReference>
<dbReference type="InterPro" id="IPR009644">
    <property type="entry name" value="FKTN/MNN4/W02B3.4-1"/>
</dbReference>
<comment type="subcellular location">
    <subcellularLocation>
        <location evidence="1">Membrane</location>
        <topology evidence="1">Single-pass membrane protein</topology>
    </subcellularLocation>
</comment>
<evidence type="ECO:0000256" key="5">
    <source>
        <dbReference type="SAM" id="Phobius"/>
    </source>
</evidence>
<dbReference type="RefSeq" id="XP_066830995.1">
    <property type="nucleotide sequence ID" value="XM_066974236.1"/>
</dbReference>
<accession>A0ABP0ZNV8</accession>
<dbReference type="PANTHER" id="PTHR15407">
    <property type="entry name" value="FUKUTIN-RELATED"/>
    <property type="match status" value="1"/>
</dbReference>
<evidence type="ECO:0000256" key="3">
    <source>
        <dbReference type="ARBA" id="ARBA00022989"/>
    </source>
</evidence>
<keyword evidence="3 5" id="KW-1133">Transmembrane helix</keyword>
<evidence type="ECO:0000259" key="6">
    <source>
        <dbReference type="Pfam" id="PF04991"/>
    </source>
</evidence>
<keyword evidence="4 5" id="KW-0472">Membrane</keyword>
<evidence type="ECO:0000256" key="1">
    <source>
        <dbReference type="ARBA" id="ARBA00004167"/>
    </source>
</evidence>
<dbReference type="EMBL" id="OZ022409">
    <property type="protein sequence ID" value="CAK9439957.1"/>
    <property type="molecule type" value="Genomic_DNA"/>
</dbReference>
<reference evidence="7 8" key="1">
    <citation type="submission" date="2024-03" db="EMBL/GenBank/DDBJ databases">
        <authorList>
            <person name="Brejova B."/>
        </authorList>
    </citation>
    <scope>NUCLEOTIDE SEQUENCE [LARGE SCALE GENOMIC DNA]</scope>
    <source>
        <strain evidence="7 8">CBS 14171</strain>
    </source>
</reference>
<feature type="transmembrane region" description="Helical" evidence="5">
    <location>
        <begin position="15"/>
        <end position="33"/>
    </location>
</feature>
<feature type="domain" description="LicD/FKTN/FKRP nucleotidyltransferase" evidence="6">
    <location>
        <begin position="459"/>
        <end position="577"/>
    </location>
</feature>
<organism evidence="7 8">
    <name type="scientific">Lodderomyces beijingensis</name>
    <dbReference type="NCBI Taxonomy" id="1775926"/>
    <lineage>
        <taxon>Eukaryota</taxon>
        <taxon>Fungi</taxon>
        <taxon>Dikarya</taxon>
        <taxon>Ascomycota</taxon>
        <taxon>Saccharomycotina</taxon>
        <taxon>Pichiomycetes</taxon>
        <taxon>Debaryomycetaceae</taxon>
        <taxon>Candida/Lodderomyces clade</taxon>
        <taxon>Lodderomyces</taxon>
    </lineage>
</organism>
<protein>
    <recommendedName>
        <fullName evidence="6">LicD/FKTN/FKRP nucleotidyltransferase domain-containing protein</fullName>
    </recommendedName>
</protein>
<keyword evidence="8" id="KW-1185">Reference proteome</keyword>
<dbReference type="PANTHER" id="PTHR15407:SF28">
    <property type="entry name" value="RIBITOL-5-PHOSPHATE TRANSFERASE FKTN"/>
    <property type="match status" value="1"/>
</dbReference>
<dbReference type="GeneID" id="92209253"/>
<sequence>MLKVANIGVTKPSKLLRYLFFTVVVINLTYIILTEYDLKSSFKAIVGKSYLNLKSTQDSLSVDDLNIRPISKQLSKKIDLLTQPENQRRFFMINSDLTEVDITVHRNHTQERAKSNLIYYDPRFTLSVYLHELKIQYLAHGRTVDLNKLDTPITLPFNWYDWIDLTILNENIRMPPEARPNCQSIRELTESQQVFMEQWCQNLDSVSQQDLQNWGYTREQLPGYIFFGHQPHNRRSFNDQRVLMSKSYAMIHLPNPLKVIILDEFGTYEFDVDQNNRNRIEKGRMWQRYLNINRIGEDVPEVTLNHINELRHLQSMIIPYSRAKTGLDMTLTQYNLSESSFHPVPIAEHMLSFPKEFRRSDLPEAEKMKLLTPQERVFYQGLVDCSQHLNNVEPRYFKMATIRIDDPKNVDYDRGWHYDWRFFNGALNYAKDGWNQQENIYRTQIILDRLLRNWAKFAQTKGIVWWIMHGPLLSWYWNGLMFPFDVDIDIQMPVSDLYKLAKSYNQTLVVEDPTEGYGKYLIDVGTYIYNRDMSRGDNYIDARFIDVDSGIYIDITGLSKSKAMPKDSLTEEELQNLELIQLNKQSEEDEIYNDRRKHFYKLDQLSPLKYSMLQGIPVFVPSEVNSRLQFEYSKGLSDYEYAKWYYVKQINLWVHRDHLVSVLPASAIQPSPDGKTSEKDLILLQLDLLTDDHILKLLEIDEILIEYYKTKKFTDLHDLEMEYMLIGDNAKYHKLVDQYFKKIENKPLRKALWDYEHLERSKYHRNR</sequence>